<evidence type="ECO:0000256" key="1">
    <source>
        <dbReference type="ARBA" id="ARBA00013160"/>
    </source>
</evidence>
<evidence type="ECO:0000313" key="12">
    <source>
        <dbReference type="Proteomes" id="UP000177376"/>
    </source>
</evidence>
<evidence type="ECO:0000313" key="11">
    <source>
        <dbReference type="EMBL" id="OGY51666.1"/>
    </source>
</evidence>
<reference evidence="11 12" key="1">
    <citation type="journal article" date="2016" name="Nat. Commun.">
        <title>Thousands of microbial genomes shed light on interconnected biogeochemical processes in an aquifer system.</title>
        <authorList>
            <person name="Anantharaman K."/>
            <person name="Brown C.T."/>
            <person name="Hug L.A."/>
            <person name="Sharon I."/>
            <person name="Castelle C.J."/>
            <person name="Probst A.J."/>
            <person name="Thomas B.C."/>
            <person name="Singh A."/>
            <person name="Wilkins M.J."/>
            <person name="Karaoz U."/>
            <person name="Brodie E.L."/>
            <person name="Williams K.H."/>
            <person name="Hubbard S.S."/>
            <person name="Banfield J.F."/>
        </authorList>
    </citation>
    <scope>NUCLEOTIDE SEQUENCE [LARGE SCALE GENOMIC DNA]</scope>
</reference>
<evidence type="ECO:0000256" key="7">
    <source>
        <dbReference type="ARBA" id="ARBA00048248"/>
    </source>
</evidence>
<dbReference type="EC" id="6.1.1.1" evidence="1 8"/>
<evidence type="ECO:0000256" key="3">
    <source>
        <dbReference type="ARBA" id="ARBA00022741"/>
    </source>
</evidence>
<evidence type="ECO:0000256" key="10">
    <source>
        <dbReference type="RuleBase" id="RU363036"/>
    </source>
</evidence>
<evidence type="ECO:0000256" key="6">
    <source>
        <dbReference type="ARBA" id="ARBA00023146"/>
    </source>
</evidence>
<dbReference type="InterPro" id="IPR002307">
    <property type="entry name" value="Tyr-tRNA-ligase"/>
</dbReference>
<keyword evidence="6 10" id="KW-0030">Aminoacyl-tRNA synthetase</keyword>
<dbReference type="SUPFAM" id="SSF52374">
    <property type="entry name" value="Nucleotidylyl transferase"/>
    <property type="match status" value="1"/>
</dbReference>
<keyword evidence="5 10" id="KW-0648">Protein biosynthesis</keyword>
<dbReference type="PANTHER" id="PTHR11766">
    <property type="entry name" value="TYROSYL-TRNA SYNTHETASE"/>
    <property type="match status" value="1"/>
</dbReference>
<dbReference type="GO" id="GO:0006437">
    <property type="term" value="P:tyrosyl-tRNA aminoacylation"/>
    <property type="evidence" value="ECO:0007669"/>
    <property type="project" value="UniProtKB-UniRule"/>
</dbReference>
<dbReference type="InterPro" id="IPR024088">
    <property type="entry name" value="Tyr-tRNA-ligase_bac-type"/>
</dbReference>
<dbReference type="InterPro" id="IPR036986">
    <property type="entry name" value="S4_RNA-bd_sf"/>
</dbReference>
<keyword evidence="3 10" id="KW-0547">Nucleotide-binding</keyword>
<dbReference type="NCBIfam" id="TIGR00234">
    <property type="entry name" value="tyrS"/>
    <property type="match status" value="1"/>
</dbReference>
<name>A0A1G1YIL5_9BACT</name>
<comment type="similarity">
    <text evidence="10">Belongs to the class-I aminoacyl-tRNA synthetase family.</text>
</comment>
<dbReference type="SUPFAM" id="SSF55174">
    <property type="entry name" value="Alpha-L RNA-binding motif"/>
    <property type="match status" value="1"/>
</dbReference>
<dbReference type="Proteomes" id="UP000177376">
    <property type="component" value="Unassembled WGS sequence"/>
</dbReference>
<evidence type="ECO:0000256" key="4">
    <source>
        <dbReference type="ARBA" id="ARBA00022840"/>
    </source>
</evidence>
<evidence type="ECO:0000256" key="2">
    <source>
        <dbReference type="ARBA" id="ARBA00022598"/>
    </source>
</evidence>
<dbReference type="InterPro" id="IPR014729">
    <property type="entry name" value="Rossmann-like_a/b/a_fold"/>
</dbReference>
<protein>
    <recommendedName>
        <fullName evidence="1 8">Tyrosine--tRNA ligase</fullName>
        <ecNumber evidence="1 8">6.1.1.1</ecNumber>
    </recommendedName>
</protein>
<sequence length="414" mass="47175">MARVITDEAKIEELLSRGVANIFPDKASLKKLLKSGRPITLYCGYDPTSPTLHIGHGITIRKLAKFLELGHKVIFLFGDFTAQIGDPTDKMATRKSLTHQQVLANAKGYRKQINKILDLKKATLRFLHNEKWTNKLKPVDMLELASNFTVSRLLERDMFQERIKSGREIYVHEFLYPIFQAYDAVTMDVDLQIGGNDQMFNMLAGRTLMKKKKNKEMFVLTTKLLEDPSGKKMGKTEGNMITLIDEPAEMYGKVMNWPDEMILPAFEILTDVSFDTLKDIKLELQVKKINPRDLKMQLAKEVVRIYQGEPAAQTAEENFKRVFQQGQKPEEIKQVKINLSAQAKDEDKKIGVLDLFVLVGLARSNSEVRRLIKEGAIRIDDEKIVNESLEVKIPANGLLLQKGKKQFLKVINGK</sequence>
<dbReference type="EMBL" id="MHIM01000033">
    <property type="protein sequence ID" value="OGY51666.1"/>
    <property type="molecule type" value="Genomic_DNA"/>
</dbReference>
<dbReference type="GO" id="GO:0005524">
    <property type="term" value="F:ATP binding"/>
    <property type="evidence" value="ECO:0007669"/>
    <property type="project" value="UniProtKB-KW"/>
</dbReference>
<dbReference type="Pfam" id="PF00579">
    <property type="entry name" value="tRNA-synt_1b"/>
    <property type="match status" value="1"/>
</dbReference>
<dbReference type="Gene3D" id="3.40.50.620">
    <property type="entry name" value="HUPs"/>
    <property type="match status" value="1"/>
</dbReference>
<dbReference type="GO" id="GO:0005829">
    <property type="term" value="C:cytosol"/>
    <property type="evidence" value="ECO:0007669"/>
    <property type="project" value="TreeGrafter"/>
</dbReference>
<dbReference type="PROSITE" id="PS50889">
    <property type="entry name" value="S4"/>
    <property type="match status" value="1"/>
</dbReference>
<dbReference type="InterPro" id="IPR001412">
    <property type="entry name" value="aa-tRNA-synth_I_CS"/>
</dbReference>
<dbReference type="Gene3D" id="1.10.240.10">
    <property type="entry name" value="Tyrosyl-Transfer RNA Synthetase"/>
    <property type="match status" value="1"/>
</dbReference>
<evidence type="ECO:0000256" key="9">
    <source>
        <dbReference type="PROSITE-ProRule" id="PRU00182"/>
    </source>
</evidence>
<organism evidence="11 12">
    <name type="scientific">Candidatus Buchananbacteria bacterium RIFCSPLOWO2_01_FULL_39_33</name>
    <dbReference type="NCBI Taxonomy" id="1797543"/>
    <lineage>
        <taxon>Bacteria</taxon>
        <taxon>Candidatus Buchananiibacteriota</taxon>
    </lineage>
</organism>
<dbReference type="InterPro" id="IPR002305">
    <property type="entry name" value="aa-tRNA-synth_Ic"/>
</dbReference>
<comment type="catalytic activity">
    <reaction evidence="7">
        <text>tRNA(Tyr) + L-tyrosine + ATP = L-tyrosyl-tRNA(Tyr) + AMP + diphosphate + H(+)</text>
        <dbReference type="Rhea" id="RHEA:10220"/>
        <dbReference type="Rhea" id="RHEA-COMP:9706"/>
        <dbReference type="Rhea" id="RHEA-COMP:9707"/>
        <dbReference type="ChEBI" id="CHEBI:15378"/>
        <dbReference type="ChEBI" id="CHEBI:30616"/>
        <dbReference type="ChEBI" id="CHEBI:33019"/>
        <dbReference type="ChEBI" id="CHEBI:58315"/>
        <dbReference type="ChEBI" id="CHEBI:78442"/>
        <dbReference type="ChEBI" id="CHEBI:78536"/>
        <dbReference type="ChEBI" id="CHEBI:456215"/>
        <dbReference type="EC" id="6.1.1.1"/>
    </reaction>
</comment>
<dbReference type="GO" id="GO:0003723">
    <property type="term" value="F:RNA binding"/>
    <property type="evidence" value="ECO:0007669"/>
    <property type="project" value="UniProtKB-KW"/>
</dbReference>
<accession>A0A1G1YIL5</accession>
<dbReference type="AlphaFoldDB" id="A0A1G1YIL5"/>
<dbReference type="PROSITE" id="PS00178">
    <property type="entry name" value="AA_TRNA_LIGASE_I"/>
    <property type="match status" value="1"/>
</dbReference>
<proteinExistence type="inferred from homology"/>
<comment type="caution">
    <text evidence="11">The sequence shown here is derived from an EMBL/GenBank/DDBJ whole genome shotgun (WGS) entry which is preliminary data.</text>
</comment>
<keyword evidence="2 10" id="KW-0436">Ligase</keyword>
<dbReference type="GO" id="GO:0004831">
    <property type="term" value="F:tyrosine-tRNA ligase activity"/>
    <property type="evidence" value="ECO:0007669"/>
    <property type="project" value="UniProtKB-UniRule"/>
</dbReference>
<dbReference type="Gene3D" id="3.10.290.10">
    <property type="entry name" value="RNA-binding S4 domain"/>
    <property type="match status" value="1"/>
</dbReference>
<keyword evidence="9" id="KW-0694">RNA-binding</keyword>
<dbReference type="PRINTS" id="PR01040">
    <property type="entry name" value="TRNASYNTHTYR"/>
</dbReference>
<evidence type="ECO:0000256" key="5">
    <source>
        <dbReference type="ARBA" id="ARBA00022917"/>
    </source>
</evidence>
<dbReference type="CDD" id="cd00805">
    <property type="entry name" value="TyrRS_core"/>
    <property type="match status" value="1"/>
</dbReference>
<keyword evidence="4 10" id="KW-0067">ATP-binding</keyword>
<dbReference type="PANTHER" id="PTHR11766:SF1">
    <property type="entry name" value="TYROSINE--TRNA LIGASE"/>
    <property type="match status" value="1"/>
</dbReference>
<gene>
    <name evidence="11" type="ORF">A3A02_00630</name>
</gene>
<evidence type="ECO:0000256" key="8">
    <source>
        <dbReference type="NCBIfam" id="TIGR00234"/>
    </source>
</evidence>